<reference evidence="1" key="1">
    <citation type="submission" date="2017-08" db="EMBL/GenBank/DDBJ databases">
        <authorList>
            <person name="Polle J.E."/>
            <person name="Barry K."/>
            <person name="Cushman J."/>
            <person name="Schmutz J."/>
            <person name="Tran D."/>
            <person name="Hathwaick L.T."/>
            <person name="Yim W.C."/>
            <person name="Jenkins J."/>
            <person name="Mckie-Krisberg Z.M."/>
            <person name="Prochnik S."/>
            <person name="Lindquist E."/>
            <person name="Dockter R.B."/>
            <person name="Adam C."/>
            <person name="Molina H."/>
            <person name="Bunkerborg J."/>
            <person name="Jin E."/>
            <person name="Buchheim M."/>
            <person name="Magnuson J."/>
        </authorList>
    </citation>
    <scope>NUCLEOTIDE SEQUENCE</scope>
    <source>
        <strain evidence="1">CCAP 19/18</strain>
    </source>
</reference>
<proteinExistence type="predicted"/>
<gene>
    <name evidence="1" type="ORF">DUNSADRAFT_13361</name>
</gene>
<accession>A0ABQ7G9H3</accession>
<sequence length="194" mass="21969">MGQHRLPAIANRLRINRGFNSAWYSDFHYAQLLQKDWLLTRSAQSLVQRSSRSRPRQRLTLSQQLQLLESLRAARAEGRDLDVQAAAAQAIAASTSGQAQGLSMYDYPNLRVGRIFTQHLPYKSIVSTFAYSVPEQGPQNKYAVRLRITFWYLEGVLSVGNYKYGVHFRCMACASSLPTITRFLKEIPLASVKS</sequence>
<organism evidence="1 2">
    <name type="scientific">Dunaliella salina</name>
    <name type="common">Green alga</name>
    <name type="synonym">Protococcus salinus</name>
    <dbReference type="NCBI Taxonomy" id="3046"/>
    <lineage>
        <taxon>Eukaryota</taxon>
        <taxon>Viridiplantae</taxon>
        <taxon>Chlorophyta</taxon>
        <taxon>core chlorophytes</taxon>
        <taxon>Chlorophyceae</taxon>
        <taxon>CS clade</taxon>
        <taxon>Chlamydomonadales</taxon>
        <taxon>Dunaliellaceae</taxon>
        <taxon>Dunaliella</taxon>
    </lineage>
</organism>
<comment type="caution">
    <text evidence="1">The sequence shown here is derived from an EMBL/GenBank/DDBJ whole genome shotgun (WGS) entry which is preliminary data.</text>
</comment>
<dbReference type="EMBL" id="MU069962">
    <property type="protein sequence ID" value="KAF5831253.1"/>
    <property type="molecule type" value="Genomic_DNA"/>
</dbReference>
<dbReference type="Proteomes" id="UP000815325">
    <property type="component" value="Unassembled WGS sequence"/>
</dbReference>
<protein>
    <submittedName>
        <fullName evidence="1">Uncharacterized protein</fullName>
    </submittedName>
</protein>
<name>A0ABQ7G9H3_DUNSA</name>
<evidence type="ECO:0000313" key="2">
    <source>
        <dbReference type="Proteomes" id="UP000815325"/>
    </source>
</evidence>
<keyword evidence="2" id="KW-1185">Reference proteome</keyword>
<evidence type="ECO:0000313" key="1">
    <source>
        <dbReference type="EMBL" id="KAF5831253.1"/>
    </source>
</evidence>